<protein>
    <submittedName>
        <fullName evidence="2">Maestro heat-like repeat-containing protein family member 1-like 1</fullName>
    </submittedName>
</protein>
<feature type="region of interest" description="Disordered" evidence="1">
    <location>
        <begin position="1"/>
        <end position="36"/>
    </location>
</feature>
<proteinExistence type="predicted"/>
<evidence type="ECO:0000313" key="2">
    <source>
        <dbReference type="EMBL" id="LAC44344.1"/>
    </source>
</evidence>
<organism evidence="2">
    <name type="scientific">Hypotaenidia okinawae</name>
    <dbReference type="NCBI Taxonomy" id="2861861"/>
    <lineage>
        <taxon>Eukaryota</taxon>
        <taxon>Metazoa</taxon>
        <taxon>Chordata</taxon>
        <taxon>Craniata</taxon>
        <taxon>Vertebrata</taxon>
        <taxon>Euteleostomi</taxon>
        <taxon>Archelosauria</taxon>
        <taxon>Archosauria</taxon>
        <taxon>Dinosauria</taxon>
        <taxon>Saurischia</taxon>
        <taxon>Theropoda</taxon>
        <taxon>Coelurosauria</taxon>
        <taxon>Aves</taxon>
        <taxon>Neognathae</taxon>
        <taxon>Neoaves</taxon>
        <taxon>Gruiformes</taxon>
        <taxon>Rallidae</taxon>
        <taxon>Hypotaenidia</taxon>
    </lineage>
</organism>
<evidence type="ECO:0000256" key="1">
    <source>
        <dbReference type="SAM" id="MobiDB-lite"/>
    </source>
</evidence>
<dbReference type="AlphaFoldDB" id="A0A6G1RZC6"/>
<feature type="region of interest" description="Disordered" evidence="1">
    <location>
        <begin position="170"/>
        <end position="200"/>
    </location>
</feature>
<reference evidence="2" key="2">
    <citation type="submission" date="2020-03" db="EMBL/GenBank/DDBJ databases">
        <authorList>
            <consortium name="Environmental Genome Science Research Promotion Project"/>
            <person name="Nakajima N."/>
            <person name="Onuma M."/>
            <person name="Endoh D."/>
        </authorList>
    </citation>
    <scope>NUCLEOTIDE SEQUENCE</scope>
</reference>
<reference evidence="2" key="1">
    <citation type="submission" date="2020-03" db="EMBL/GenBank/DDBJ databases">
        <title>Okinawa Rail whole genome shotgun sequence.</title>
        <authorList>
            <person name="Nakajima N."/>
            <person name="Onuma M."/>
            <person name="Endoh D."/>
        </authorList>
    </citation>
    <scope>NUCLEOTIDE SEQUENCE</scope>
</reference>
<sequence>MASSQGCPGATIATRPSLRHPSKASPARPVQRCLGDASPGKTILVAIPVRPVPAPSHQGQSWCHPSKANPGATIWRGHPSATIPVRPSQCHHPSEASLWCPGEVNPDAVPVRLSQCHHRSEAILLPSQCHHPSEAGPGVTITASPCRCYCPGEVGPGAVIPETPSRCHHPMAGEHPWGGHQAGTRALEPALQDAGHQTSP</sequence>
<accession>A0A6G1RZC6</accession>
<dbReference type="EMBL" id="ICPP01011700">
    <property type="protein sequence ID" value="LAC44344.1"/>
    <property type="molecule type" value="Transcribed_RNA"/>
</dbReference>
<name>A0A6G1RZC6_9GRUI</name>